<protein>
    <recommendedName>
        <fullName evidence="2">Stress-response A/B barrel domain-containing protein</fullName>
    </recommendedName>
</protein>
<evidence type="ECO:0008006" key="2">
    <source>
        <dbReference type="Google" id="ProtNLM"/>
    </source>
</evidence>
<gene>
    <name evidence="1" type="ORF">METZ01_LOCUS393467</name>
</gene>
<dbReference type="EMBL" id="UINC01148621">
    <property type="protein sequence ID" value="SVD40613.1"/>
    <property type="molecule type" value="Genomic_DNA"/>
</dbReference>
<name>A0A382V292_9ZZZZ</name>
<evidence type="ECO:0000313" key="1">
    <source>
        <dbReference type="EMBL" id="SVD40613.1"/>
    </source>
</evidence>
<dbReference type="AlphaFoldDB" id="A0A382V292"/>
<accession>A0A382V292</accession>
<organism evidence="1">
    <name type="scientific">marine metagenome</name>
    <dbReference type="NCBI Taxonomy" id="408172"/>
    <lineage>
        <taxon>unclassified sequences</taxon>
        <taxon>metagenomes</taxon>
        <taxon>ecological metagenomes</taxon>
    </lineage>
</organism>
<reference evidence="1" key="1">
    <citation type="submission" date="2018-05" db="EMBL/GenBank/DDBJ databases">
        <authorList>
            <person name="Lanie J.A."/>
            <person name="Ng W.-L."/>
            <person name="Kazmierczak K.M."/>
            <person name="Andrzejewski T.M."/>
            <person name="Davidsen T.M."/>
            <person name="Wayne K.J."/>
            <person name="Tettelin H."/>
            <person name="Glass J.I."/>
            <person name="Rusch D."/>
            <person name="Podicherti R."/>
            <person name="Tsui H.-C.T."/>
            <person name="Winkler M.E."/>
        </authorList>
    </citation>
    <scope>NUCLEOTIDE SEQUENCE</scope>
</reference>
<proteinExistence type="predicted"/>
<sequence>MTVTTLYERTFSFKGSISDEVALNELKFFMDEVMPAIRNSVGIRSAKVYSGAGALRSHLKLVVEMDDASGYEQMLLDPAIRKLLGRLYGTWDLNKTTQVFLREVTPDLITALSSTD</sequence>